<evidence type="ECO:0000256" key="2">
    <source>
        <dbReference type="ARBA" id="ARBA00023043"/>
    </source>
</evidence>
<feature type="compositionally biased region" description="Basic residues" evidence="4">
    <location>
        <begin position="873"/>
        <end position="883"/>
    </location>
</feature>
<evidence type="ECO:0000313" key="6">
    <source>
        <dbReference type="Proteomes" id="UP000283509"/>
    </source>
</evidence>
<keyword evidence="1" id="KW-0677">Repeat</keyword>
<gene>
    <name evidence="5" type="ORF">C7M84_013076</name>
</gene>
<comment type="caution">
    <text evidence="5">The sequence shown here is derived from an EMBL/GenBank/DDBJ whole genome shotgun (WGS) entry which is preliminary data.</text>
</comment>
<feature type="region of interest" description="Disordered" evidence="4">
    <location>
        <begin position="859"/>
        <end position="883"/>
    </location>
</feature>
<evidence type="ECO:0000313" key="5">
    <source>
        <dbReference type="EMBL" id="ROT68784.1"/>
    </source>
</evidence>
<dbReference type="PROSITE" id="PS50297">
    <property type="entry name" value="ANK_REP_REGION"/>
    <property type="match status" value="2"/>
</dbReference>
<proteinExistence type="predicted"/>
<dbReference type="EMBL" id="QCYY01002635">
    <property type="protein sequence ID" value="ROT68784.1"/>
    <property type="molecule type" value="Genomic_DNA"/>
</dbReference>
<feature type="repeat" description="ANK" evidence="3">
    <location>
        <begin position="127"/>
        <end position="152"/>
    </location>
</feature>
<protein>
    <submittedName>
        <fullName evidence="5">Putative ankyrin-3-like isoform X2</fullName>
    </submittedName>
</protein>
<dbReference type="InterPro" id="IPR050776">
    <property type="entry name" value="Ank_Repeat/CDKN_Inhibitor"/>
</dbReference>
<reference evidence="5 6" key="1">
    <citation type="submission" date="2018-04" db="EMBL/GenBank/DDBJ databases">
        <authorList>
            <person name="Zhang X."/>
            <person name="Yuan J."/>
            <person name="Li F."/>
            <person name="Xiang J."/>
        </authorList>
    </citation>
    <scope>NUCLEOTIDE SEQUENCE [LARGE SCALE GENOMIC DNA]</scope>
    <source>
        <tissue evidence="5">Muscle</tissue>
    </source>
</reference>
<dbReference type="Gene3D" id="1.10.1410.40">
    <property type="match status" value="1"/>
</dbReference>
<dbReference type="InterPro" id="IPR002110">
    <property type="entry name" value="Ankyrin_rpt"/>
</dbReference>
<dbReference type="PANTHER" id="PTHR24201:SF15">
    <property type="entry name" value="ANKYRIN REPEAT DOMAIN-CONTAINING PROTEIN 66"/>
    <property type="match status" value="1"/>
</dbReference>
<dbReference type="Pfam" id="PF12796">
    <property type="entry name" value="Ank_2"/>
    <property type="match status" value="2"/>
</dbReference>
<dbReference type="SUPFAM" id="SSF48403">
    <property type="entry name" value="Ankyrin repeat"/>
    <property type="match status" value="1"/>
</dbReference>
<dbReference type="SMART" id="SM00248">
    <property type="entry name" value="ANK"/>
    <property type="match status" value="5"/>
</dbReference>
<reference evidence="5 6" key="2">
    <citation type="submission" date="2019-01" db="EMBL/GenBank/DDBJ databases">
        <title>The decoding of complex shrimp genome reveals the adaptation for benthos swimmer, frequently molting mechanism and breeding impact on genome.</title>
        <authorList>
            <person name="Sun Y."/>
            <person name="Gao Y."/>
            <person name="Yu Y."/>
        </authorList>
    </citation>
    <scope>NUCLEOTIDE SEQUENCE [LARGE SCALE GENOMIC DNA]</scope>
    <source>
        <tissue evidence="5">Muscle</tissue>
    </source>
</reference>
<feature type="region of interest" description="Disordered" evidence="4">
    <location>
        <begin position="375"/>
        <end position="423"/>
    </location>
</feature>
<name>A0A3R7Q517_PENVA</name>
<dbReference type="AlphaFoldDB" id="A0A3R7Q517"/>
<evidence type="ECO:0000256" key="1">
    <source>
        <dbReference type="ARBA" id="ARBA00022737"/>
    </source>
</evidence>
<feature type="compositionally biased region" description="Low complexity" evidence="4">
    <location>
        <begin position="381"/>
        <end position="399"/>
    </location>
</feature>
<organism evidence="5 6">
    <name type="scientific">Penaeus vannamei</name>
    <name type="common">Whiteleg shrimp</name>
    <name type="synonym">Litopenaeus vannamei</name>
    <dbReference type="NCBI Taxonomy" id="6689"/>
    <lineage>
        <taxon>Eukaryota</taxon>
        <taxon>Metazoa</taxon>
        <taxon>Ecdysozoa</taxon>
        <taxon>Arthropoda</taxon>
        <taxon>Crustacea</taxon>
        <taxon>Multicrustacea</taxon>
        <taxon>Malacostraca</taxon>
        <taxon>Eumalacostraca</taxon>
        <taxon>Eucarida</taxon>
        <taxon>Decapoda</taxon>
        <taxon>Dendrobranchiata</taxon>
        <taxon>Penaeoidea</taxon>
        <taxon>Penaeidae</taxon>
        <taxon>Penaeus</taxon>
    </lineage>
</organism>
<dbReference type="Proteomes" id="UP000283509">
    <property type="component" value="Unassembled WGS sequence"/>
</dbReference>
<keyword evidence="2 3" id="KW-0040">ANK repeat</keyword>
<evidence type="ECO:0000256" key="3">
    <source>
        <dbReference type="PROSITE-ProRule" id="PRU00023"/>
    </source>
</evidence>
<accession>A0A3R7Q517</accession>
<evidence type="ECO:0000256" key="4">
    <source>
        <dbReference type="SAM" id="MobiDB-lite"/>
    </source>
</evidence>
<dbReference type="InterPro" id="IPR036770">
    <property type="entry name" value="Ankyrin_rpt-contain_sf"/>
</dbReference>
<keyword evidence="6" id="KW-1185">Reference proteome</keyword>
<dbReference type="Gene3D" id="1.25.40.20">
    <property type="entry name" value="Ankyrin repeat-containing domain"/>
    <property type="match status" value="2"/>
</dbReference>
<dbReference type="PROSITE" id="PS50088">
    <property type="entry name" value="ANK_REPEAT"/>
    <property type="match status" value="2"/>
</dbReference>
<sequence length="883" mass="97843">MQLTDVVVQHCTTLLSGTHFSCGRTCKMRSRLADLSDAGKSVLHYASFYGRLEVVQRLVIEHPDLITFRDKLELSAEDTADIRGQVHSAWWLRKQAKRDATYKGKDAGVLASSVDFGLCEIHFQDQQGWTLLHAAAEQNNLPIIRILLERGALPTALTFNGKTPSDLAREKGHLQAYNMIISNYICETKGSPEELFVALLSLITETAYYNAYAATTPHDLESTDASPKGQNPSLSAVRKASSLLTSGAPLEPPGSHTCYPLHLAITANCTPLLPLLLAAGAPLTATRDGLGPVQLAWLTPDITTWVAVLVTRAVRDRIAMEMQPLDDALQAAARALLEALDGERPWEAALERPAGSSDSLDALLFRAARGGPPLWPGGSGTAAAPRCPATTRTHAPARCPGRRASRHGQSPRPPHGGNLFLPDTDGRLPISLMSSEIIQESLAREYTILEQEKEKAKNSASCREVFEEALLLLVLCLEFNPHVNSPDNPDERWRTVLAWVLSVHGNGSLHENNLDPLLKSAMIKACEKDMPLFLHLLTCVAGANVSEKIDEVCGGFPLHYAALHNNMSAARYILSQGASPSVQDRFGNTPAHYAYMFGHQEVGDFLKTDIKNNNGLPAESRLKGLVNCEPEDRRLAIVLPGVKKTQVGVSLSLVWTGEVFPLLLVDVDVVATARASWPPALRRPKLTPSTLDSVYLNSIGNNEWRFSFALAENAVMKSLTADKRRVFLACKMVLSALKVEKWAPRHVQNQFKYFHGRFFKIPSPKGFLLKNTFFLELEEVTDEEQWTEEHLVERMTSVFRRMCEEHTDPASQETSWEPAAVKAYFADLTESPCVGFGVPEILNFLKSLDSQLNQFQLQSNRKRRRSPCEYNSRKRYKKTKHLQ</sequence>
<dbReference type="OrthoDB" id="6781668at2759"/>
<dbReference type="PANTHER" id="PTHR24201">
    <property type="entry name" value="ANK_REP_REGION DOMAIN-CONTAINING PROTEIN"/>
    <property type="match status" value="1"/>
</dbReference>
<feature type="repeat" description="ANK" evidence="3">
    <location>
        <begin position="553"/>
        <end position="585"/>
    </location>
</feature>
<dbReference type="STRING" id="6689.A0A3R7Q517"/>